<comment type="caution">
    <text evidence="2">The sequence shown here is derived from an EMBL/GenBank/DDBJ whole genome shotgun (WGS) entry which is preliminary data.</text>
</comment>
<dbReference type="Pfam" id="PF08659">
    <property type="entry name" value="KR"/>
    <property type="match status" value="1"/>
</dbReference>
<dbReference type="EMBL" id="CABFNP030001329">
    <property type="protein sequence ID" value="CAI6099878.1"/>
    <property type="molecule type" value="Genomic_DNA"/>
</dbReference>
<gene>
    <name evidence="2" type="ORF">CCHLO57077_00011666</name>
</gene>
<dbReference type="Gene3D" id="3.90.180.10">
    <property type="entry name" value="Medium-chain alcohol dehydrogenases, catalytic domain"/>
    <property type="match status" value="1"/>
</dbReference>
<dbReference type="Proteomes" id="UP001160390">
    <property type="component" value="Unassembled WGS sequence"/>
</dbReference>
<evidence type="ECO:0000259" key="1">
    <source>
        <dbReference type="Pfam" id="PF08659"/>
    </source>
</evidence>
<evidence type="ECO:0000313" key="2">
    <source>
        <dbReference type="EMBL" id="CAI6099878.1"/>
    </source>
</evidence>
<dbReference type="AlphaFoldDB" id="A0AA35QDF5"/>
<name>A0AA35QDF5_9HYPO</name>
<keyword evidence="3" id="KW-1185">Reference proteome</keyword>
<proteinExistence type="predicted"/>
<organism evidence="2 3">
    <name type="scientific">Clonostachys chloroleuca</name>
    <dbReference type="NCBI Taxonomy" id="1926264"/>
    <lineage>
        <taxon>Eukaryota</taxon>
        <taxon>Fungi</taxon>
        <taxon>Dikarya</taxon>
        <taxon>Ascomycota</taxon>
        <taxon>Pezizomycotina</taxon>
        <taxon>Sordariomycetes</taxon>
        <taxon>Hypocreomycetidae</taxon>
        <taxon>Hypocreales</taxon>
        <taxon>Bionectriaceae</taxon>
        <taxon>Clonostachys</taxon>
    </lineage>
</organism>
<protein>
    <recommendedName>
        <fullName evidence="1">Ketoreductase (KR) domain-containing protein</fullName>
    </recommendedName>
</protein>
<feature type="domain" description="Ketoreductase (KR)" evidence="1">
    <location>
        <begin position="37"/>
        <end position="91"/>
    </location>
</feature>
<dbReference type="Gene3D" id="3.40.50.720">
    <property type="entry name" value="NAD(P)-binding Rossmann-like Domain"/>
    <property type="match status" value="1"/>
</dbReference>
<sequence length="99" mass="10692">MEAAMRLVQLSGHMGKIFLVPAEQDLVKLAQLDENSTFLVAGNIDSIGSSIVHWIVERRAKNIVLCSCGVESHPTVLTRIQFAADKGCTILPATVTFPA</sequence>
<accession>A0AA35QDF5</accession>
<evidence type="ECO:0000313" key="3">
    <source>
        <dbReference type="Proteomes" id="UP001160390"/>
    </source>
</evidence>
<reference evidence="2" key="1">
    <citation type="submission" date="2023-01" db="EMBL/GenBank/DDBJ databases">
        <authorList>
            <person name="Piombo E."/>
        </authorList>
    </citation>
    <scope>NUCLEOTIDE SEQUENCE</scope>
</reference>
<dbReference type="InterPro" id="IPR013968">
    <property type="entry name" value="PKS_KR"/>
</dbReference>